<dbReference type="Proteomes" id="UP000799428">
    <property type="component" value="Unassembled WGS sequence"/>
</dbReference>
<organism evidence="1 2">
    <name type="scientific">Pleomassaria siparia CBS 279.74</name>
    <dbReference type="NCBI Taxonomy" id="1314801"/>
    <lineage>
        <taxon>Eukaryota</taxon>
        <taxon>Fungi</taxon>
        <taxon>Dikarya</taxon>
        <taxon>Ascomycota</taxon>
        <taxon>Pezizomycotina</taxon>
        <taxon>Dothideomycetes</taxon>
        <taxon>Pleosporomycetidae</taxon>
        <taxon>Pleosporales</taxon>
        <taxon>Pleomassariaceae</taxon>
        <taxon>Pleomassaria</taxon>
    </lineage>
</organism>
<proteinExistence type="predicted"/>
<evidence type="ECO:0000313" key="1">
    <source>
        <dbReference type="EMBL" id="KAF2702957.1"/>
    </source>
</evidence>
<name>A0A6G1JS16_9PLEO</name>
<dbReference type="AlphaFoldDB" id="A0A6G1JS16"/>
<dbReference type="OrthoDB" id="3963179at2759"/>
<protein>
    <submittedName>
        <fullName evidence="1">Uncharacterized protein</fullName>
    </submittedName>
</protein>
<reference evidence="1" key="1">
    <citation type="journal article" date="2020" name="Stud. Mycol.">
        <title>101 Dothideomycetes genomes: a test case for predicting lifestyles and emergence of pathogens.</title>
        <authorList>
            <person name="Haridas S."/>
            <person name="Albert R."/>
            <person name="Binder M."/>
            <person name="Bloem J."/>
            <person name="Labutti K."/>
            <person name="Salamov A."/>
            <person name="Andreopoulos B."/>
            <person name="Baker S."/>
            <person name="Barry K."/>
            <person name="Bills G."/>
            <person name="Bluhm B."/>
            <person name="Cannon C."/>
            <person name="Castanera R."/>
            <person name="Culley D."/>
            <person name="Daum C."/>
            <person name="Ezra D."/>
            <person name="Gonzalez J."/>
            <person name="Henrissat B."/>
            <person name="Kuo A."/>
            <person name="Liang C."/>
            <person name="Lipzen A."/>
            <person name="Lutzoni F."/>
            <person name="Magnuson J."/>
            <person name="Mondo S."/>
            <person name="Nolan M."/>
            <person name="Ohm R."/>
            <person name="Pangilinan J."/>
            <person name="Park H.-J."/>
            <person name="Ramirez L."/>
            <person name="Alfaro M."/>
            <person name="Sun H."/>
            <person name="Tritt A."/>
            <person name="Yoshinaga Y."/>
            <person name="Zwiers L.-H."/>
            <person name="Turgeon B."/>
            <person name="Goodwin S."/>
            <person name="Spatafora J."/>
            <person name="Crous P."/>
            <person name="Grigoriev I."/>
        </authorList>
    </citation>
    <scope>NUCLEOTIDE SEQUENCE</scope>
    <source>
        <strain evidence="1">CBS 279.74</strain>
    </source>
</reference>
<dbReference type="EMBL" id="MU005791">
    <property type="protein sequence ID" value="KAF2702957.1"/>
    <property type="molecule type" value="Genomic_DNA"/>
</dbReference>
<keyword evidence="2" id="KW-1185">Reference proteome</keyword>
<sequence length="79" mass="8435">MNDGILLGLNADGNEVWAYMISCAADWRDVPGTHAVLLTAPSNLDVVAHWDTGIQGNTLVGRYAFVYDALVEEAKGNTG</sequence>
<accession>A0A6G1JS16</accession>
<gene>
    <name evidence="1" type="ORF">K504DRAFT_508587</name>
</gene>
<evidence type="ECO:0000313" key="2">
    <source>
        <dbReference type="Proteomes" id="UP000799428"/>
    </source>
</evidence>